<dbReference type="SUPFAM" id="SSF57625">
    <property type="entry name" value="Invertebrate chitin-binding proteins"/>
    <property type="match status" value="12"/>
</dbReference>
<dbReference type="PANTHER" id="PTHR23301:SF0">
    <property type="entry name" value="CHITIN-BINDING TYPE-2 DOMAIN-CONTAINING PROTEIN-RELATED"/>
    <property type="match status" value="1"/>
</dbReference>
<dbReference type="InterPro" id="IPR051940">
    <property type="entry name" value="Chitin_bind-dev_reg"/>
</dbReference>
<feature type="signal peptide" evidence="7">
    <location>
        <begin position="1"/>
        <end position="30"/>
    </location>
</feature>
<dbReference type="KEGG" id="dmo:Dmoj_GI11734"/>
<dbReference type="Gene3D" id="2.170.140.10">
    <property type="entry name" value="Chitin binding domain"/>
    <property type="match status" value="11"/>
</dbReference>
<reference evidence="9 10" key="1">
    <citation type="journal article" date="2007" name="Nature">
        <title>Evolution of genes and genomes on the Drosophila phylogeny.</title>
        <authorList>
            <consortium name="Drosophila 12 Genomes Consortium"/>
            <person name="Clark A.G."/>
            <person name="Eisen M.B."/>
            <person name="Smith D.R."/>
            <person name="Bergman C.M."/>
            <person name="Oliver B."/>
            <person name="Markow T.A."/>
            <person name="Kaufman T.C."/>
            <person name="Kellis M."/>
            <person name="Gelbart W."/>
            <person name="Iyer V.N."/>
            <person name="Pollard D.A."/>
            <person name="Sackton T.B."/>
            <person name="Larracuente A.M."/>
            <person name="Singh N.D."/>
            <person name="Abad J.P."/>
            <person name="Abt D.N."/>
            <person name="Adryan B."/>
            <person name="Aguade M."/>
            <person name="Akashi H."/>
            <person name="Anderson W.W."/>
            <person name="Aquadro C.F."/>
            <person name="Ardell D.H."/>
            <person name="Arguello R."/>
            <person name="Artieri C.G."/>
            <person name="Barbash D.A."/>
            <person name="Barker D."/>
            <person name="Barsanti P."/>
            <person name="Batterham P."/>
            <person name="Batzoglou S."/>
            <person name="Begun D."/>
            <person name="Bhutkar A."/>
            <person name="Blanco E."/>
            <person name="Bosak S.A."/>
            <person name="Bradley R.K."/>
            <person name="Brand A.D."/>
            <person name="Brent M.R."/>
            <person name="Brooks A.N."/>
            <person name="Brown R.H."/>
            <person name="Butlin R.K."/>
            <person name="Caggese C."/>
            <person name="Calvi B.R."/>
            <person name="Bernardo de Carvalho A."/>
            <person name="Caspi A."/>
            <person name="Castrezana S."/>
            <person name="Celniker S.E."/>
            <person name="Chang J.L."/>
            <person name="Chapple C."/>
            <person name="Chatterji S."/>
            <person name="Chinwalla A."/>
            <person name="Civetta A."/>
            <person name="Clifton S.W."/>
            <person name="Comeron J.M."/>
            <person name="Costello J.C."/>
            <person name="Coyne J.A."/>
            <person name="Daub J."/>
            <person name="David R.G."/>
            <person name="Delcher A.L."/>
            <person name="Delehaunty K."/>
            <person name="Do C.B."/>
            <person name="Ebling H."/>
            <person name="Edwards K."/>
            <person name="Eickbush T."/>
            <person name="Evans J.D."/>
            <person name="Filipski A."/>
            <person name="Findeiss S."/>
            <person name="Freyhult E."/>
            <person name="Fulton L."/>
            <person name="Fulton R."/>
            <person name="Garcia A.C."/>
            <person name="Gardiner A."/>
            <person name="Garfield D.A."/>
            <person name="Garvin B.E."/>
            <person name="Gibson G."/>
            <person name="Gilbert D."/>
            <person name="Gnerre S."/>
            <person name="Godfrey J."/>
            <person name="Good R."/>
            <person name="Gotea V."/>
            <person name="Gravely B."/>
            <person name="Greenberg A.J."/>
            <person name="Griffiths-Jones S."/>
            <person name="Gross S."/>
            <person name="Guigo R."/>
            <person name="Gustafson E.A."/>
            <person name="Haerty W."/>
            <person name="Hahn M.W."/>
            <person name="Halligan D.L."/>
            <person name="Halpern A.L."/>
            <person name="Halter G.M."/>
            <person name="Han M.V."/>
            <person name="Heger A."/>
            <person name="Hillier L."/>
            <person name="Hinrichs A.S."/>
            <person name="Holmes I."/>
            <person name="Hoskins R.A."/>
            <person name="Hubisz M.J."/>
            <person name="Hultmark D."/>
            <person name="Huntley M.A."/>
            <person name="Jaffe D.B."/>
            <person name="Jagadeeshan S."/>
            <person name="Jeck W.R."/>
            <person name="Johnson J."/>
            <person name="Jones C.D."/>
            <person name="Jordan W.C."/>
            <person name="Karpen G.H."/>
            <person name="Kataoka E."/>
            <person name="Keightley P.D."/>
            <person name="Kheradpour P."/>
            <person name="Kirkness E.F."/>
            <person name="Koerich L.B."/>
            <person name="Kristiansen K."/>
            <person name="Kudrna D."/>
            <person name="Kulathinal R.J."/>
            <person name="Kumar S."/>
            <person name="Kwok R."/>
            <person name="Lander E."/>
            <person name="Langley C.H."/>
            <person name="Lapoint R."/>
            <person name="Lazzaro B.P."/>
            <person name="Lee S.J."/>
            <person name="Levesque L."/>
            <person name="Li R."/>
            <person name="Lin C.F."/>
            <person name="Lin M.F."/>
            <person name="Lindblad-Toh K."/>
            <person name="Llopart A."/>
            <person name="Long M."/>
            <person name="Low L."/>
            <person name="Lozovsky E."/>
            <person name="Lu J."/>
            <person name="Luo M."/>
            <person name="Machado C.A."/>
            <person name="Makalowski W."/>
            <person name="Marzo M."/>
            <person name="Matsuda M."/>
            <person name="Matzkin L."/>
            <person name="McAllister B."/>
            <person name="McBride C.S."/>
            <person name="McKernan B."/>
            <person name="McKernan K."/>
            <person name="Mendez-Lago M."/>
            <person name="Minx P."/>
            <person name="Mollenhauer M.U."/>
            <person name="Montooth K."/>
            <person name="Mount S.M."/>
            <person name="Mu X."/>
            <person name="Myers E."/>
            <person name="Negre B."/>
            <person name="Newfeld S."/>
            <person name="Nielsen R."/>
            <person name="Noor M.A."/>
            <person name="O'Grady P."/>
            <person name="Pachter L."/>
            <person name="Papaceit M."/>
            <person name="Parisi M.J."/>
            <person name="Parisi M."/>
            <person name="Parts L."/>
            <person name="Pedersen J.S."/>
            <person name="Pesole G."/>
            <person name="Phillippy A.M."/>
            <person name="Ponting C.P."/>
            <person name="Pop M."/>
            <person name="Porcelli D."/>
            <person name="Powell J.R."/>
            <person name="Prohaska S."/>
            <person name="Pruitt K."/>
            <person name="Puig M."/>
            <person name="Quesneville H."/>
            <person name="Ram K.R."/>
            <person name="Rand D."/>
            <person name="Rasmussen M.D."/>
            <person name="Reed L.K."/>
            <person name="Reenan R."/>
            <person name="Reily A."/>
            <person name="Remington K.A."/>
            <person name="Rieger T.T."/>
            <person name="Ritchie M.G."/>
            <person name="Robin C."/>
            <person name="Rogers Y.H."/>
            <person name="Rohde C."/>
            <person name="Rozas J."/>
            <person name="Rubenfield M.J."/>
            <person name="Ruiz A."/>
            <person name="Russo S."/>
            <person name="Salzberg S.L."/>
            <person name="Sanchez-Gracia A."/>
            <person name="Saranga D.J."/>
            <person name="Sato H."/>
            <person name="Schaeffer S.W."/>
            <person name="Schatz M.C."/>
            <person name="Schlenke T."/>
            <person name="Schwartz R."/>
            <person name="Segarra C."/>
            <person name="Singh R.S."/>
            <person name="Sirot L."/>
            <person name="Sirota M."/>
            <person name="Sisneros N.B."/>
            <person name="Smith C.D."/>
            <person name="Smith T.F."/>
            <person name="Spieth J."/>
            <person name="Stage D.E."/>
            <person name="Stark A."/>
            <person name="Stephan W."/>
            <person name="Strausberg R.L."/>
            <person name="Strempel S."/>
            <person name="Sturgill D."/>
            <person name="Sutton G."/>
            <person name="Sutton G.G."/>
            <person name="Tao W."/>
            <person name="Teichmann S."/>
            <person name="Tobari Y.N."/>
            <person name="Tomimura Y."/>
            <person name="Tsolas J.M."/>
            <person name="Valente V.L."/>
            <person name="Venter E."/>
            <person name="Venter J.C."/>
            <person name="Vicario S."/>
            <person name="Vieira F.G."/>
            <person name="Vilella A.J."/>
            <person name="Villasante A."/>
            <person name="Walenz B."/>
            <person name="Wang J."/>
            <person name="Wasserman M."/>
            <person name="Watts T."/>
            <person name="Wilson D."/>
            <person name="Wilson R.K."/>
            <person name="Wing R.A."/>
            <person name="Wolfner M.F."/>
            <person name="Wong A."/>
            <person name="Wong G.K."/>
            <person name="Wu C.I."/>
            <person name="Wu G."/>
            <person name="Yamamoto D."/>
            <person name="Yang H.P."/>
            <person name="Yang S.P."/>
            <person name="Yorke J.A."/>
            <person name="Yoshida K."/>
            <person name="Zdobnov E."/>
            <person name="Zhang P."/>
            <person name="Zhang Y."/>
            <person name="Zimin A.V."/>
            <person name="Baldwin J."/>
            <person name="Abdouelleil A."/>
            <person name="Abdulkadir J."/>
            <person name="Abebe A."/>
            <person name="Abera B."/>
            <person name="Abreu J."/>
            <person name="Acer S.C."/>
            <person name="Aftuck L."/>
            <person name="Alexander A."/>
            <person name="An P."/>
            <person name="Anderson E."/>
            <person name="Anderson S."/>
            <person name="Arachi H."/>
            <person name="Azer M."/>
            <person name="Bachantsang P."/>
            <person name="Barry A."/>
            <person name="Bayul T."/>
            <person name="Berlin A."/>
            <person name="Bessette D."/>
            <person name="Bloom T."/>
            <person name="Blye J."/>
            <person name="Boguslavskiy L."/>
            <person name="Bonnet C."/>
            <person name="Boukhgalter B."/>
            <person name="Bourzgui I."/>
            <person name="Brown A."/>
            <person name="Cahill P."/>
            <person name="Channer S."/>
            <person name="Cheshatsang Y."/>
            <person name="Chuda L."/>
            <person name="Citroen M."/>
            <person name="Collymore A."/>
            <person name="Cooke P."/>
            <person name="Costello M."/>
            <person name="D'Aco K."/>
            <person name="Daza R."/>
            <person name="De Haan G."/>
            <person name="DeGray S."/>
            <person name="DeMaso C."/>
            <person name="Dhargay N."/>
            <person name="Dooley K."/>
            <person name="Dooley E."/>
            <person name="Doricent M."/>
            <person name="Dorje P."/>
            <person name="Dorjee K."/>
            <person name="Dupes A."/>
            <person name="Elong R."/>
            <person name="Falk J."/>
            <person name="Farina A."/>
            <person name="Faro S."/>
            <person name="Ferguson D."/>
            <person name="Fisher S."/>
            <person name="Foley C.D."/>
            <person name="Franke A."/>
            <person name="Friedrich D."/>
            <person name="Gadbois L."/>
            <person name="Gearin G."/>
            <person name="Gearin C.R."/>
            <person name="Giannoukos G."/>
            <person name="Goode T."/>
            <person name="Graham J."/>
            <person name="Grandbois E."/>
            <person name="Grewal S."/>
            <person name="Gyaltsen K."/>
            <person name="Hafez N."/>
            <person name="Hagos B."/>
            <person name="Hall J."/>
            <person name="Henson C."/>
            <person name="Hollinger A."/>
            <person name="Honan T."/>
            <person name="Huard M.D."/>
            <person name="Hughes L."/>
            <person name="Hurhula B."/>
            <person name="Husby M.E."/>
            <person name="Kamat A."/>
            <person name="Kanga B."/>
            <person name="Kashin S."/>
            <person name="Khazanovich D."/>
            <person name="Kisner P."/>
            <person name="Lance K."/>
            <person name="Lara M."/>
            <person name="Lee W."/>
            <person name="Lennon N."/>
            <person name="Letendre F."/>
            <person name="LeVine R."/>
            <person name="Lipovsky A."/>
            <person name="Liu X."/>
            <person name="Liu J."/>
            <person name="Liu S."/>
            <person name="Lokyitsang T."/>
            <person name="Lokyitsang Y."/>
            <person name="Lubonja R."/>
            <person name="Lui A."/>
            <person name="MacDonald P."/>
            <person name="Magnisalis V."/>
            <person name="Maru K."/>
            <person name="Matthews C."/>
            <person name="McCusker W."/>
            <person name="McDonough S."/>
            <person name="Mehta T."/>
            <person name="Meldrim J."/>
            <person name="Meneus L."/>
            <person name="Mihai O."/>
            <person name="Mihalev A."/>
            <person name="Mihova T."/>
            <person name="Mittelman R."/>
            <person name="Mlenga V."/>
            <person name="Montmayeur A."/>
            <person name="Mulrain L."/>
            <person name="Navidi A."/>
            <person name="Naylor J."/>
            <person name="Negash T."/>
            <person name="Nguyen T."/>
            <person name="Nguyen N."/>
            <person name="Nicol R."/>
            <person name="Norbu C."/>
            <person name="Norbu N."/>
            <person name="Novod N."/>
            <person name="O'Neill B."/>
            <person name="Osman S."/>
            <person name="Markiewicz E."/>
            <person name="Oyono O.L."/>
            <person name="Patti C."/>
            <person name="Phunkhang P."/>
            <person name="Pierre F."/>
            <person name="Priest M."/>
            <person name="Raghuraman S."/>
            <person name="Rege F."/>
            <person name="Reyes R."/>
            <person name="Rise C."/>
            <person name="Rogov P."/>
            <person name="Ross K."/>
            <person name="Ryan E."/>
            <person name="Settipalli S."/>
            <person name="Shea T."/>
            <person name="Sherpa N."/>
            <person name="Shi L."/>
            <person name="Shih D."/>
            <person name="Sparrow T."/>
            <person name="Spaulding J."/>
            <person name="Stalker J."/>
            <person name="Stange-Thomann N."/>
            <person name="Stavropoulos S."/>
            <person name="Stone C."/>
            <person name="Strader C."/>
            <person name="Tesfaye S."/>
            <person name="Thomson T."/>
            <person name="Thoulutsang Y."/>
            <person name="Thoulutsang D."/>
            <person name="Topham K."/>
            <person name="Topping I."/>
            <person name="Tsamla T."/>
            <person name="Vassiliev H."/>
            <person name="Vo A."/>
            <person name="Wangchuk T."/>
            <person name="Wangdi T."/>
            <person name="Weiand M."/>
            <person name="Wilkinson J."/>
            <person name="Wilson A."/>
            <person name="Yadav S."/>
            <person name="Young G."/>
            <person name="Yu Q."/>
            <person name="Zembek L."/>
            <person name="Zhong D."/>
            <person name="Zimmer A."/>
            <person name="Zwirko Z."/>
            <person name="Jaffe D.B."/>
            <person name="Alvarez P."/>
            <person name="Brockman W."/>
            <person name="Butler J."/>
            <person name="Chin C."/>
            <person name="Gnerre S."/>
            <person name="Grabherr M."/>
            <person name="Kleber M."/>
            <person name="Mauceli E."/>
            <person name="MacCallum I."/>
        </authorList>
    </citation>
    <scope>NUCLEOTIDE SEQUENCE [LARGE SCALE GENOMIC DNA]</scope>
    <source>
        <strain evidence="10">Tucson 15081-1352.22</strain>
    </source>
</reference>
<sequence length="935" mass="100126">MFWRGEMCKFKKEIVSIGLLLLIGAHSSLAQWATICSNAEDGTRLALPLDCARFAVCEDREVAQIRRCPRGLHFNSELGECDFQWRAVCTGLLPFGKAVADEDCVCTCCAEQCPDEPSVPEQTTPCQPVESTTKPTGPTSSPDIGVTETVPDETTSEGETTYNTEPAPGPSPTDSPVAPPGGGGDVPDFCVDKRPDCVNQPDGALLQLPGVCTKFIQCNHGCSTEQICPSGLYFDPIEGICNYPWDVDCKPVTTDDSDGEVVGPSGTTCSDQGICAGQRDGKMFADPDTNGYFVCQCQCPIAMPCDANTKFNEAVQACDWDNVPNTDGGSDGGSGGSGGGSGSSAVICPDGLIYNATSDQCDYAPDYVPDVVCPNTETICQNQPEGELFPINGVCNKFYKCNFNCAIEQICPNNLLYDAKTKICDYPQNVKCDWPYSPPTGPEAGPSGISCESNGRCLGQREGTYFPSLTSCSGYVVCQCECEVPMECSPGLYWDTKLSTCNYPDQAGSYLLFVAMALVLGAVADDDCCEVGDTKPDENDCTQYYGCCTGKFVLKSCPSGQYWNRDTKQCEDDNGQCVTVAPCTCTDGDVKADDSDCTKYLVCKNGEYVSASCNSGDYWNSASKQCEQDNGQCVTQAPCTNGDTQADASDCTKYLVCQNGQYVSASCNSGDYWNAASKQCEQDNGQCVTQAPCSNGDTQADASDCTKYLVCQNGQYVSASCNSGDYWNAASKQCEQDNGQCVSVGCKDGVLKPDESNCAGFYECVDNKFVQRKCPAQTYFDNSLGACVIDENGVCIPKVCDAECCDMPNNWIGPVEKNCSAFIQCLYGNVIQQNCPNNLQFNNITKECDYPDVVQCDDGSPPPSGPTAGPSGTYCESKGRCLGKRDGTMLVDDKNKCSGGYIVCQCECEVAFTCSAGLVFNQQVLACDWPDNSDC</sequence>
<feature type="compositionally biased region" description="Low complexity" evidence="6">
    <location>
        <begin position="131"/>
        <end position="142"/>
    </location>
</feature>
<name>B4L027_DROMO</name>
<dbReference type="HOGENOM" id="CLU_567754_0_0_1"/>
<evidence type="ECO:0000256" key="5">
    <source>
        <dbReference type="ARBA" id="ARBA00023180"/>
    </source>
</evidence>
<evidence type="ECO:0000256" key="3">
    <source>
        <dbReference type="ARBA" id="ARBA00022737"/>
    </source>
</evidence>
<evidence type="ECO:0000256" key="1">
    <source>
        <dbReference type="ARBA" id="ARBA00022669"/>
    </source>
</evidence>
<evidence type="ECO:0000256" key="6">
    <source>
        <dbReference type="SAM" id="MobiDB-lite"/>
    </source>
</evidence>
<feature type="region of interest" description="Disordered" evidence="6">
    <location>
        <begin position="115"/>
        <end position="185"/>
    </location>
</feature>
<feature type="domain" description="Chitin-binding type-2" evidence="8">
    <location>
        <begin position="690"/>
        <end position="741"/>
    </location>
</feature>
<protein>
    <recommendedName>
        <fullName evidence="8">Chitin-binding type-2 domain-containing protein</fullName>
    </recommendedName>
</protein>
<dbReference type="PROSITE" id="PS50940">
    <property type="entry name" value="CHIT_BIND_II"/>
    <property type="match status" value="11"/>
</dbReference>
<dbReference type="SMR" id="B4L027"/>
<feature type="domain" description="Chitin-binding type-2" evidence="8">
    <location>
        <begin position="525"/>
        <end position="579"/>
    </location>
</feature>
<feature type="compositionally biased region" description="Polar residues" evidence="6">
    <location>
        <begin position="120"/>
        <end position="130"/>
    </location>
</feature>
<dbReference type="PANTHER" id="PTHR23301">
    <property type="entry name" value="CHITIN BINDING PERITROPHIN-A"/>
    <property type="match status" value="1"/>
</dbReference>
<feature type="compositionally biased region" description="Pro residues" evidence="6">
    <location>
        <begin position="167"/>
        <end position="179"/>
    </location>
</feature>
<feature type="domain" description="Chitin-binding type-2" evidence="8">
    <location>
        <begin position="377"/>
        <end position="434"/>
    </location>
</feature>
<dbReference type="InterPro" id="IPR036508">
    <property type="entry name" value="Chitin-bd_dom_sf"/>
</dbReference>
<dbReference type="eggNOG" id="ENOG502RXZX">
    <property type="taxonomic scope" value="Eukaryota"/>
</dbReference>
<feature type="domain" description="Chitin-binding type-2" evidence="8">
    <location>
        <begin position="878"/>
        <end position="935"/>
    </location>
</feature>
<feature type="domain" description="Chitin-binding type-2" evidence="8">
    <location>
        <begin position="194"/>
        <end position="251"/>
    </location>
</feature>
<accession>B4L027</accession>
<dbReference type="AlphaFoldDB" id="B4L027"/>
<dbReference type="EMBL" id="CH933809">
    <property type="protein sequence ID" value="EDW19062.2"/>
    <property type="molecule type" value="Genomic_DNA"/>
</dbReference>
<keyword evidence="4" id="KW-1015">Disulfide bond</keyword>
<dbReference type="InParanoid" id="B4L027"/>
<feature type="domain" description="Chitin-binding type-2" evidence="8">
    <location>
        <begin position="636"/>
        <end position="689"/>
    </location>
</feature>
<dbReference type="GO" id="GO:0005576">
    <property type="term" value="C:extracellular region"/>
    <property type="evidence" value="ECO:0007669"/>
    <property type="project" value="InterPro"/>
</dbReference>
<dbReference type="GO" id="GO:0008061">
    <property type="term" value="F:chitin binding"/>
    <property type="evidence" value="ECO:0007669"/>
    <property type="project" value="UniProtKB-KW"/>
</dbReference>
<evidence type="ECO:0000313" key="9">
    <source>
        <dbReference type="EMBL" id="EDW19062.2"/>
    </source>
</evidence>
<gene>
    <name evidence="9" type="primary">Dmoj\GI11734</name>
    <name evidence="9" type="ORF">Dmoj_GI11734</name>
</gene>
<dbReference type="InterPro" id="IPR002557">
    <property type="entry name" value="Chitin-bd_dom"/>
</dbReference>
<evidence type="ECO:0000259" key="8">
    <source>
        <dbReference type="PROSITE" id="PS50940"/>
    </source>
</evidence>
<feature type="domain" description="Chitin-binding type-2" evidence="8">
    <location>
        <begin position="801"/>
        <end position="858"/>
    </location>
</feature>
<dbReference type="Pfam" id="PF01607">
    <property type="entry name" value="CBM_14"/>
    <property type="match status" value="12"/>
</dbReference>
<proteinExistence type="predicted"/>
<dbReference type="OrthoDB" id="6059830at2759"/>
<keyword evidence="3" id="KW-0677">Repeat</keyword>
<feature type="chain" id="PRO_5006456869" description="Chitin-binding type-2 domain-containing protein" evidence="7">
    <location>
        <begin position="31"/>
        <end position="935"/>
    </location>
</feature>
<keyword evidence="1" id="KW-0147">Chitin-binding</keyword>
<dbReference type="SMART" id="SM00494">
    <property type="entry name" value="ChtBD2"/>
    <property type="match status" value="12"/>
</dbReference>
<evidence type="ECO:0000313" key="10">
    <source>
        <dbReference type="Proteomes" id="UP000009192"/>
    </source>
</evidence>
<keyword evidence="2 7" id="KW-0732">Signal</keyword>
<keyword evidence="10" id="KW-1185">Reference proteome</keyword>
<organism evidence="9 10">
    <name type="scientific">Drosophila mojavensis</name>
    <name type="common">Fruit fly</name>
    <dbReference type="NCBI Taxonomy" id="7230"/>
    <lineage>
        <taxon>Eukaryota</taxon>
        <taxon>Metazoa</taxon>
        <taxon>Ecdysozoa</taxon>
        <taxon>Arthropoda</taxon>
        <taxon>Hexapoda</taxon>
        <taxon>Insecta</taxon>
        <taxon>Pterygota</taxon>
        <taxon>Neoptera</taxon>
        <taxon>Endopterygota</taxon>
        <taxon>Diptera</taxon>
        <taxon>Brachycera</taxon>
        <taxon>Muscomorpha</taxon>
        <taxon>Ephydroidea</taxon>
        <taxon>Drosophilidae</taxon>
        <taxon>Drosophila</taxon>
    </lineage>
</organism>
<evidence type="ECO:0000256" key="4">
    <source>
        <dbReference type="ARBA" id="ARBA00023157"/>
    </source>
</evidence>
<feature type="domain" description="Chitin-binding type-2" evidence="8">
    <location>
        <begin position="454"/>
        <end position="511"/>
    </location>
</feature>
<evidence type="ECO:0000256" key="7">
    <source>
        <dbReference type="SAM" id="SignalP"/>
    </source>
</evidence>
<feature type="domain" description="Chitin-binding type-2" evidence="8">
    <location>
        <begin position="580"/>
        <end position="635"/>
    </location>
</feature>
<feature type="domain" description="Chitin-binding type-2" evidence="8">
    <location>
        <begin position="33"/>
        <end position="91"/>
    </location>
</feature>
<evidence type="ECO:0000256" key="2">
    <source>
        <dbReference type="ARBA" id="ARBA00022729"/>
    </source>
</evidence>
<feature type="domain" description="Chitin-binding type-2" evidence="8">
    <location>
        <begin position="743"/>
        <end position="797"/>
    </location>
</feature>
<dbReference type="Proteomes" id="UP000009192">
    <property type="component" value="Unassembled WGS sequence"/>
</dbReference>
<keyword evidence="5" id="KW-0325">Glycoprotein</keyword>